<feature type="region of interest" description="Disordered" evidence="2">
    <location>
        <begin position="240"/>
        <end position="285"/>
    </location>
</feature>
<dbReference type="InterPro" id="IPR001202">
    <property type="entry name" value="WW_dom"/>
</dbReference>
<dbReference type="SMART" id="SM00456">
    <property type="entry name" value="WW"/>
    <property type="match status" value="3"/>
</dbReference>
<feature type="transmembrane region" description="Helical" evidence="3">
    <location>
        <begin position="2275"/>
        <end position="2299"/>
    </location>
</feature>
<dbReference type="CDD" id="cd00201">
    <property type="entry name" value="WW"/>
    <property type="match status" value="2"/>
</dbReference>
<evidence type="ECO:0000256" key="3">
    <source>
        <dbReference type="SAM" id="Phobius"/>
    </source>
</evidence>
<comment type="caution">
    <text evidence="6">The sequence shown here is derived from an EMBL/GenBank/DDBJ whole genome shotgun (WGS) entry which is preliminary data.</text>
</comment>
<feature type="region of interest" description="Disordered" evidence="2">
    <location>
        <begin position="196"/>
        <end position="221"/>
    </location>
</feature>
<dbReference type="PROSITE" id="PS01159">
    <property type="entry name" value="WW_DOMAIN_1"/>
    <property type="match status" value="1"/>
</dbReference>
<feature type="transmembrane region" description="Helical" evidence="3">
    <location>
        <begin position="2243"/>
        <end position="2263"/>
    </location>
</feature>
<feature type="compositionally biased region" description="Pro residues" evidence="2">
    <location>
        <begin position="2863"/>
        <end position="2872"/>
    </location>
</feature>
<feature type="transmembrane region" description="Helical" evidence="3">
    <location>
        <begin position="1025"/>
        <end position="1044"/>
    </location>
</feature>
<feature type="transmembrane region" description="Helical" evidence="3">
    <location>
        <begin position="1526"/>
        <end position="1545"/>
    </location>
</feature>
<feature type="transmembrane region" description="Helical" evidence="3">
    <location>
        <begin position="1800"/>
        <end position="1819"/>
    </location>
</feature>
<feature type="compositionally biased region" description="Basic residues" evidence="2">
    <location>
        <begin position="272"/>
        <end position="285"/>
    </location>
</feature>
<name>A0A9W7EQ70_9STRA</name>
<dbReference type="InterPro" id="IPR036020">
    <property type="entry name" value="WW_dom_sf"/>
</dbReference>
<dbReference type="SMART" id="SM00254">
    <property type="entry name" value="ShKT"/>
    <property type="match status" value="1"/>
</dbReference>
<dbReference type="PROSITE" id="PS50020">
    <property type="entry name" value="WW_DOMAIN_2"/>
    <property type="match status" value="2"/>
</dbReference>
<dbReference type="Gene3D" id="2.20.70.10">
    <property type="match status" value="2"/>
</dbReference>
<dbReference type="EMBL" id="BRXY01000306">
    <property type="protein sequence ID" value="GMH85633.1"/>
    <property type="molecule type" value="Genomic_DNA"/>
</dbReference>
<feature type="transmembrane region" description="Helical" evidence="3">
    <location>
        <begin position="1420"/>
        <end position="1439"/>
    </location>
</feature>
<feature type="region of interest" description="Disordered" evidence="2">
    <location>
        <begin position="1639"/>
        <end position="1714"/>
    </location>
</feature>
<evidence type="ECO:0000256" key="1">
    <source>
        <dbReference type="SAM" id="Coils"/>
    </source>
</evidence>
<sequence>MSDQEVKWVEMSTDDGTPFYVSETTGETSWTMPKEIREERQKHNPHYPWKECISEEGVKYYWNQETNETLWDVPWSSGPAKGKRYGRWTECVGPDGAYFWDESTGEVKWEIPESEEQVIIKDLEEVKRSKETSDVQRTQGGQNVSVGKRQSVVLRDKQISDLKHERAMLAKEKLELERLRAEILQLKADAVAPAGNVKFSEGTKGPSAPKTRPPSNRRSSAVLGKAGAGLTLADDFSTTHNSRDNFGVNPGSNISSDVGSGRRSLHTAHSSKGLRSKQKNKSNFARKVKGPTLAKAFFPEKQSCDCCHGYIYGCDETVCHELGKCICSLEEGEGTGDVKKKKGKYEFLKVHDMKGEEIKNIKLRMTFGDNQDFNFCQFLLDLPSKLPSAKSVAKFIFKWPYIWYLHFIRFAAGSFQDNMLASSSERMYLAKRFGVDQEESSTALGLLAWRKSALLVMMVLALVVLQTDVYRLITTQEHWLYDEENKDAPTYHGLSGFPPRDILDDYISYEAQIFLNSTKPSSWTTTQGLWRLEMPTGEISNLCLSANFGLNSETKSMNENKVLLSECTKQSQWMHGSDKNIFLEEKQMMLRSRPGWWTTDKLINSAPSSTMDFTNLEGLCMEAGHTTLADESKDYHVKINACAGITNQRWTRLEVNDNVPAEIQHTPTNKLHKLESQDYTAKCLAIATNLLTVTSEGVGEVTLAGLTTLTAGYELTLKNCDESTPNFTILTFRGAVDVPPQTKEPVTSQDLKAIKPYFLSTGTEVSPFDESECEFLSLPTSVDFWPSDDVLDYHKSCIRMKTKENESPVSISAKYNIENYRYDRFSAYVSFTSLLALKNEVIMSVYVDDVEAASIRCRAEEKEYSWNGTIPISRNFCRYVDPECTSEDLPFGMQCDQPFQAVDILLPINARTLELRANLPDAISVVCDGDVQDEAMLMTLCDGLDHVGWGSPMLHSNVRAGEEPLYEYSNRIISQAKSEILYPSYFPTFCMNWALLFINVTVLAFLGWSIKWWTTYTQSRYNLGMAWLFCFVGPLAISCVPLRLTMDWNVADHMVIDYTKDLSQRYQVEHRQQQVINVCEQILNGNVEAELESQVDLVVDFCGMTDDVSWPVAKDWAKMIAGDEWPGVDVEKLEQDLEWVNPYNFVINGFPSTCHGDAGETLQQTCTGNGVFDGNSFDFDGPPPCECGANCDMVGYCKFSSATTGDQYVACRELIPKLNCTDMHLLTESCSCSCAAATNPDTGANKYNFTKAEERCKNGFVHNFVPMWHQDLEFPIVGDMSFTTYKVHWYCGEARGYLYESKYDLALQKSKDGCRELMAMSGGSDIWESESIATNIEKGMKLSKKLSSTSLSYDHAMDMMMLALPAALSIGPGLMIGSLRAKTMVPQAASAGMFVVLLPWLYAPVVWCIFNFGFQFAGNLFILPGLMLLAFVPMTYFIIGTSYNITRPLSKGKVKGIVKWGARISNTIFLSGMALFCYGIYYAYHYDTTNEAFKLFLHNLWDGYLENDEWEWVNLLYLLPPVINTLFKYCLTTVLGVDFIMYELIHQRMYEIFLDKGIEGVMEFSAVKPRHFDYTPEQTKEMSLHRIERLNAFSKLIAAPTRLNEVDKAIKRKRKKKLRESAQGSGSILRKIRSKFSRGASSFSTSKSDGNASSKSSRHLDDSSVHSSKSSKSLSDKSASTFAGEDSSSASSRDLDGKKKHRKHRKKKKTEEEEEEENRKFRIWDVIDEGQPGLEFVVSNFFNHLSTTLLHLKRSRSKLMESKRMASQQEIDYLSATHGLTFNKDSSLCFELITWRRSSLWVLVVFGIFNLYFGCLSYWEAHKNFGFDKDLATIAPLHRFPPPGYMSKNALDFWDLEDPSAWTLYYGAINFNYTKTDSLLPPRRYFMGITDGSAKQTIDGVDSNPVTKPGGTIGLVSREFSYGNDHDRFSMNVNGTIRNAKGYCIEMEADELGTDVTVEDCAADFLGYDTENALLDRQTWYKGSEKWSGEGNEKAHQLKTKAGHCLGVAVTQFCENTDPMCIRWANAGECDASAELYISTRTKCPKACGLCNYDSSLPNVKTDTQDMGWPYDPSDPIDLTLIPCENKQEAGTFGRPEAMYFTFPTKDSFQERLDWKCNGPLKTICANIPDSHVNMDMHLKARFDLGNVLDLEKKGEGVAGLVEAPIDYLWRCYSVDALEDTGDGTYGGYDFNKQSWAYCNRHNELKKELEGSLGIESFSDYTKRMIGVGFTRMKTESNIVDEVVMVLILLLDFISIIISIVALQLYSRYKISRNLMVVGWFSTFLGPFVSTIIPLRMFLKWEEVGNVSNAWAKEFDDEFGTDSKEQALISACTFFVDDVDESTLLDRVLDICAEDEVIPATQAFEWGDTSIYDDTYKCTNTYLDGDGNRQAGQGYPLIKRDPCKQLNGKGSFLAGIDIDVQEICEDGSLVPNILYEGLIPRLLSVPGTNNPIKIDVEWFYPLDQIAGNGVKLDMSDALIQCGRARKMICGGEYEQAIKYTKRACQEALNYLDGDDSTSAAWVETNVAFTLARVREAVELSVCGSHAITTFKKMIGATFALAPALIRSALKVKTAVPQSPMTGMFIIVLPWLYSPLVWVVFNVVFQLIGNWQLLVGLMAFSFGPMAFFVFGITKNVTRPFDDKEAKSMVTFFSITQGMKITCSGVFIIWGLYEFSFRENNEYFGQYKKHIFSGLGVLQAASMITTMAAKYYYTTIVGVDYMLAQIMYARKHEVLMSVHAKSDLWGTSTHAKLAAEIHKDYVKLLNFFCKIQDKQDREDQWADERDDLHRISRGMSVEEWEGYKNAAPPPAPGSGVEMSNLGGGEKERTSSSFEVQKPMARGGGLGGGGQGEDEDISDDDDDEIIPPPPGPPPAVKNGRGSSFFKNIVKKTSSFGAGAGK</sequence>
<feature type="domain" description="WW" evidence="4">
    <location>
        <begin position="48"/>
        <end position="76"/>
    </location>
</feature>
<feature type="compositionally biased region" description="Low complexity" evidence="2">
    <location>
        <begin position="1644"/>
        <end position="1655"/>
    </location>
</feature>
<dbReference type="PROSITE" id="PS50231">
    <property type="entry name" value="RICIN_B_LECTIN"/>
    <property type="match status" value="1"/>
</dbReference>
<keyword evidence="3" id="KW-1133">Transmembrane helix</keyword>
<organism evidence="6 7">
    <name type="scientific">Triparma strigata</name>
    <dbReference type="NCBI Taxonomy" id="1606541"/>
    <lineage>
        <taxon>Eukaryota</taxon>
        <taxon>Sar</taxon>
        <taxon>Stramenopiles</taxon>
        <taxon>Ochrophyta</taxon>
        <taxon>Bolidophyceae</taxon>
        <taxon>Parmales</taxon>
        <taxon>Triparmaceae</taxon>
        <taxon>Triparma</taxon>
    </lineage>
</organism>
<reference evidence="7" key="1">
    <citation type="journal article" date="2023" name="Commun. Biol.">
        <title>Genome analysis of Parmales, the sister group of diatoms, reveals the evolutionary specialization of diatoms from phago-mixotrophs to photoautotrophs.</title>
        <authorList>
            <person name="Ban H."/>
            <person name="Sato S."/>
            <person name="Yoshikawa S."/>
            <person name="Yamada K."/>
            <person name="Nakamura Y."/>
            <person name="Ichinomiya M."/>
            <person name="Sato N."/>
            <person name="Blanc-Mathieu R."/>
            <person name="Endo H."/>
            <person name="Kuwata A."/>
            <person name="Ogata H."/>
        </authorList>
    </citation>
    <scope>NUCLEOTIDE SEQUENCE [LARGE SCALE GENOMIC DNA]</scope>
    <source>
        <strain evidence="7">NIES 3701</strain>
    </source>
</reference>
<feature type="compositionally biased region" description="Acidic residues" evidence="2">
    <location>
        <begin position="2849"/>
        <end position="2862"/>
    </location>
</feature>
<evidence type="ECO:0000313" key="6">
    <source>
        <dbReference type="EMBL" id="GMH85633.1"/>
    </source>
</evidence>
<evidence type="ECO:0000259" key="4">
    <source>
        <dbReference type="PROSITE" id="PS50020"/>
    </source>
</evidence>
<feature type="transmembrane region" description="Helical" evidence="3">
    <location>
        <begin position="993"/>
        <end position="1013"/>
    </location>
</feature>
<protein>
    <submittedName>
        <fullName evidence="6">Uncharacterized protein</fullName>
    </submittedName>
</protein>
<accession>A0A9W7EQ70</accession>
<evidence type="ECO:0000313" key="7">
    <source>
        <dbReference type="Proteomes" id="UP001165085"/>
    </source>
</evidence>
<dbReference type="Proteomes" id="UP001165085">
    <property type="component" value="Unassembled WGS sequence"/>
</dbReference>
<keyword evidence="3" id="KW-0472">Membrane</keyword>
<proteinExistence type="predicted"/>
<dbReference type="InterPro" id="IPR003582">
    <property type="entry name" value="ShKT_dom"/>
</dbReference>
<feature type="domain" description="ShKT" evidence="5">
    <location>
        <begin position="2014"/>
        <end position="2051"/>
    </location>
</feature>
<feature type="transmembrane region" description="Helical" evidence="3">
    <location>
        <begin position="1359"/>
        <end position="1379"/>
    </location>
</feature>
<keyword evidence="3" id="KW-0812">Transmembrane</keyword>
<feature type="transmembrane region" description="Helical" evidence="3">
    <location>
        <begin position="1391"/>
        <end position="1414"/>
    </location>
</feature>
<feature type="transmembrane region" description="Helical" evidence="3">
    <location>
        <begin position="2610"/>
        <end position="2629"/>
    </location>
</feature>
<feature type="coiled-coil region" evidence="1">
    <location>
        <begin position="159"/>
        <end position="189"/>
    </location>
</feature>
<keyword evidence="7" id="KW-1185">Reference proteome</keyword>
<dbReference type="SUPFAM" id="SSF51045">
    <property type="entry name" value="WW domain"/>
    <property type="match status" value="2"/>
</dbReference>
<feature type="transmembrane region" description="Helical" evidence="3">
    <location>
        <begin position="2581"/>
        <end position="2604"/>
    </location>
</feature>
<feature type="domain" description="WW" evidence="4">
    <location>
        <begin position="2"/>
        <end position="35"/>
    </location>
</feature>
<dbReference type="OrthoDB" id="191651at2759"/>
<evidence type="ECO:0000259" key="5">
    <source>
        <dbReference type="PROSITE" id="PS51670"/>
    </source>
</evidence>
<feature type="transmembrane region" description="Helical" evidence="3">
    <location>
        <begin position="1460"/>
        <end position="1484"/>
    </location>
</feature>
<dbReference type="PROSITE" id="PS51670">
    <property type="entry name" value="SHKT"/>
    <property type="match status" value="1"/>
</dbReference>
<dbReference type="Pfam" id="PF00397">
    <property type="entry name" value="WW"/>
    <property type="match status" value="1"/>
</dbReference>
<feature type="transmembrane region" description="Helical" evidence="3">
    <location>
        <begin position="2650"/>
        <end position="2671"/>
    </location>
</feature>
<feature type="compositionally biased region" description="Gly residues" evidence="2">
    <location>
        <begin position="2839"/>
        <end position="2848"/>
    </location>
</feature>
<feature type="region of interest" description="Disordered" evidence="2">
    <location>
        <begin position="2798"/>
        <end position="2881"/>
    </location>
</feature>
<evidence type="ECO:0000256" key="2">
    <source>
        <dbReference type="SAM" id="MobiDB-lite"/>
    </source>
</evidence>
<feature type="compositionally biased region" description="Basic residues" evidence="2">
    <location>
        <begin position="1698"/>
        <end position="1708"/>
    </location>
</feature>
<keyword evidence="1" id="KW-0175">Coiled coil</keyword>
<feature type="compositionally biased region" description="Low complexity" evidence="2">
    <location>
        <begin position="1665"/>
        <end position="1680"/>
    </location>
</feature>
<gene>
    <name evidence="6" type="ORF">TrST_g3613</name>
</gene>